<dbReference type="PATRIC" id="fig|1265313.6.peg.1631"/>
<dbReference type="SUPFAM" id="SSF160191">
    <property type="entry name" value="YcgL-like"/>
    <property type="match status" value="1"/>
</dbReference>
<accession>A0A095WYQ8</accession>
<feature type="domain" description="YcgL" evidence="1">
    <location>
        <begin position="1"/>
        <end position="70"/>
    </location>
</feature>
<dbReference type="Gene3D" id="3.10.510.20">
    <property type="entry name" value="YcgL domain"/>
    <property type="match status" value="1"/>
</dbReference>
<comment type="caution">
    <text evidence="2">The sequence shown here is derived from an EMBL/GenBank/DDBJ whole genome shotgun (WGS) entry which is preliminary data.</text>
</comment>
<dbReference type="InterPro" id="IPR027354">
    <property type="entry name" value="YcgL_dom"/>
</dbReference>
<dbReference type="eggNOG" id="COG3100">
    <property type="taxonomic scope" value="Bacteria"/>
</dbReference>
<dbReference type="PANTHER" id="PTHR38109">
    <property type="entry name" value="PROTEIN YCGL"/>
    <property type="match status" value="1"/>
</dbReference>
<dbReference type="HOGENOM" id="CLU_155118_0_0_6"/>
<name>A0A095WYQ8_9GAMM</name>
<dbReference type="STRING" id="1265313.HRUBRA_01650"/>
<dbReference type="AlphaFoldDB" id="A0A095WYQ8"/>
<dbReference type="Proteomes" id="UP000029640">
    <property type="component" value="Unassembled WGS sequence"/>
</dbReference>
<evidence type="ECO:0000313" key="3">
    <source>
        <dbReference type="Proteomes" id="UP000029640"/>
    </source>
</evidence>
<keyword evidence="3" id="KW-1185">Reference proteome</keyword>
<gene>
    <name evidence="2" type="ORF">HRUBRA_01650</name>
</gene>
<dbReference type="PROSITE" id="PS51648">
    <property type="entry name" value="YCGL"/>
    <property type="match status" value="1"/>
</dbReference>
<organism evidence="2 3">
    <name type="scientific">Pseudohaliea rubra DSM 19751</name>
    <dbReference type="NCBI Taxonomy" id="1265313"/>
    <lineage>
        <taxon>Bacteria</taxon>
        <taxon>Pseudomonadati</taxon>
        <taxon>Pseudomonadota</taxon>
        <taxon>Gammaproteobacteria</taxon>
        <taxon>Cellvibrionales</taxon>
        <taxon>Halieaceae</taxon>
        <taxon>Pseudohaliea</taxon>
    </lineage>
</organism>
<proteinExistence type="predicted"/>
<evidence type="ECO:0000259" key="1">
    <source>
        <dbReference type="PROSITE" id="PS51648"/>
    </source>
</evidence>
<protein>
    <submittedName>
        <fullName evidence="2">Protein YcgL</fullName>
    </submittedName>
</protein>
<dbReference type="EMBL" id="AUVB01000049">
    <property type="protein sequence ID" value="KGE03759.1"/>
    <property type="molecule type" value="Genomic_DNA"/>
</dbReference>
<dbReference type="InterPro" id="IPR038068">
    <property type="entry name" value="YcgL-like_sf"/>
</dbReference>
<dbReference type="PANTHER" id="PTHR38109:SF1">
    <property type="entry name" value="PROTEIN YCGL"/>
    <property type="match status" value="1"/>
</dbReference>
<sequence length="70" mass="7536">MFVDRDHPLEELPEGLLAGFGTPELVLTLVLTPERRLARTDAATVLAALDEKGFYLQLPPQPGVAPEAAP</sequence>
<dbReference type="Pfam" id="PF05166">
    <property type="entry name" value="YcgL"/>
    <property type="match status" value="1"/>
</dbReference>
<reference evidence="2 3" key="1">
    <citation type="journal article" date="2014" name="Genome Announc.">
        <title>Genome Sequence of Gammaproteobacterial Pseudohaliea rubra Type Strain DSM 19751, Isolated from Coastal Seawater of the Mediterranean Sea.</title>
        <authorList>
            <person name="Spring S."/>
            <person name="Fiebig A."/>
            <person name="Riedel T."/>
            <person name="Goker M."/>
            <person name="Klenk H.P."/>
        </authorList>
    </citation>
    <scope>NUCLEOTIDE SEQUENCE [LARGE SCALE GENOMIC DNA]</scope>
    <source>
        <strain evidence="2 3">DSM 19751</strain>
    </source>
</reference>
<evidence type="ECO:0000313" key="2">
    <source>
        <dbReference type="EMBL" id="KGE03759.1"/>
    </source>
</evidence>